<evidence type="ECO:0000313" key="1">
    <source>
        <dbReference type="EMBL" id="ABS46243.1"/>
    </source>
</evidence>
<protein>
    <submittedName>
        <fullName evidence="1">Uncharacterized protein</fullName>
    </submittedName>
</protein>
<dbReference type="Proteomes" id="UP000002412">
    <property type="component" value="Chromosome"/>
</dbReference>
<evidence type="ECO:0000313" key="2">
    <source>
        <dbReference type="Proteomes" id="UP000002412"/>
    </source>
</evidence>
<dbReference type="KEGG" id="ypi:YpsIP31758_0467"/>
<sequence>MVLFAFMMNGYAGLHPKAWELISVIAHGIGGGLGLPPLI</sequence>
<dbReference type="EMBL" id="CP000720">
    <property type="protein sequence ID" value="ABS46243.1"/>
    <property type="molecule type" value="Genomic_DNA"/>
</dbReference>
<proteinExistence type="predicted"/>
<gene>
    <name evidence="1" type="ordered locus">YpsIP31758_0467</name>
</gene>
<accession>A0A0U1QUV1</accession>
<reference evidence="1 2" key="1">
    <citation type="journal article" date="2007" name="PLoS Genet.">
        <title>The complete genome sequence of Yersinia pseudotuberculosis IP31758, the causative agent of Far East scarlet-like fever.</title>
        <authorList>
            <person name="Eppinger M."/>
            <person name="Rosovitz M.J."/>
            <person name="Fricke W.F."/>
            <person name="Rasko D.A."/>
            <person name="Kokorina G."/>
            <person name="Fayolle C."/>
            <person name="Lindler L.E."/>
            <person name="Carniel E."/>
            <person name="Ravel J."/>
        </authorList>
    </citation>
    <scope>NUCLEOTIDE SEQUENCE [LARGE SCALE GENOMIC DNA]</scope>
    <source>
        <strain evidence="1 2">IP 31758</strain>
    </source>
</reference>
<name>A0A0U1QUV1_YERP3</name>
<dbReference type="HOGENOM" id="CLU_3319649_0_0_6"/>
<dbReference type="AlphaFoldDB" id="A0A0U1QUV1"/>
<organism evidence="1 2">
    <name type="scientific">Yersinia pseudotuberculosis serotype O:1b (strain IP 31758)</name>
    <dbReference type="NCBI Taxonomy" id="349747"/>
    <lineage>
        <taxon>Bacteria</taxon>
        <taxon>Pseudomonadati</taxon>
        <taxon>Pseudomonadota</taxon>
        <taxon>Gammaproteobacteria</taxon>
        <taxon>Enterobacterales</taxon>
        <taxon>Yersiniaceae</taxon>
        <taxon>Yersinia</taxon>
    </lineage>
</organism>